<keyword evidence="2" id="KW-1185">Reference proteome</keyword>
<proteinExistence type="predicted"/>
<feature type="non-terminal residue" evidence="1">
    <location>
        <position position="234"/>
    </location>
</feature>
<accession>A0A0D7A5W7</accession>
<dbReference type="EMBL" id="KN882042">
    <property type="protein sequence ID" value="KIY46223.1"/>
    <property type="molecule type" value="Genomic_DNA"/>
</dbReference>
<name>A0A0D7A5W7_9AGAR</name>
<evidence type="ECO:0000313" key="1">
    <source>
        <dbReference type="EMBL" id="KIY46223.1"/>
    </source>
</evidence>
<evidence type="ECO:0000313" key="2">
    <source>
        <dbReference type="Proteomes" id="UP000054144"/>
    </source>
</evidence>
<dbReference type="Proteomes" id="UP000054144">
    <property type="component" value="Unassembled WGS sequence"/>
</dbReference>
<organism evidence="1 2">
    <name type="scientific">Fistulina hepatica ATCC 64428</name>
    <dbReference type="NCBI Taxonomy" id="1128425"/>
    <lineage>
        <taxon>Eukaryota</taxon>
        <taxon>Fungi</taxon>
        <taxon>Dikarya</taxon>
        <taxon>Basidiomycota</taxon>
        <taxon>Agaricomycotina</taxon>
        <taxon>Agaricomycetes</taxon>
        <taxon>Agaricomycetidae</taxon>
        <taxon>Agaricales</taxon>
        <taxon>Fistulinaceae</taxon>
        <taxon>Fistulina</taxon>
    </lineage>
</organism>
<dbReference type="AlphaFoldDB" id="A0A0D7A5W7"/>
<gene>
    <name evidence="1" type="ORF">FISHEDRAFT_18518</name>
</gene>
<dbReference type="SUPFAM" id="SSF53098">
    <property type="entry name" value="Ribonuclease H-like"/>
    <property type="match status" value="1"/>
</dbReference>
<protein>
    <recommendedName>
        <fullName evidence="3">HAT C-terminal dimerisation domain-containing protein</fullName>
    </recommendedName>
</protein>
<sequence>MEPLALASNIMQATHCCLNNVLLTFGYLMMTYTHPDAEYKDCDKAGLQSIKDSIEYRWAKSDQNIFIEAVILNPFYHVSTFSPLHRHFSVASIHHLLSFLYQCFFEVPHAPPSMVVEVNEYITFSGDYQHFENMVRDHGTMAMRCHETPDPLTLWRASAIPGVSDPLLVHLALHIFSIVANSASCKCLFSVFGHILTKTQNWLRTRHLEELATIKMHLRDEQLKDKELKVCLKR</sequence>
<reference evidence="1 2" key="1">
    <citation type="journal article" date="2015" name="Fungal Genet. Biol.">
        <title>Evolution of novel wood decay mechanisms in Agaricales revealed by the genome sequences of Fistulina hepatica and Cylindrobasidium torrendii.</title>
        <authorList>
            <person name="Floudas D."/>
            <person name="Held B.W."/>
            <person name="Riley R."/>
            <person name="Nagy L.G."/>
            <person name="Koehler G."/>
            <person name="Ransdell A.S."/>
            <person name="Younus H."/>
            <person name="Chow J."/>
            <person name="Chiniquy J."/>
            <person name="Lipzen A."/>
            <person name="Tritt A."/>
            <person name="Sun H."/>
            <person name="Haridas S."/>
            <person name="LaButti K."/>
            <person name="Ohm R.A."/>
            <person name="Kues U."/>
            <person name="Blanchette R.A."/>
            <person name="Grigoriev I.V."/>
            <person name="Minto R.E."/>
            <person name="Hibbett D.S."/>
        </authorList>
    </citation>
    <scope>NUCLEOTIDE SEQUENCE [LARGE SCALE GENOMIC DNA]</scope>
    <source>
        <strain evidence="1 2">ATCC 64428</strain>
    </source>
</reference>
<evidence type="ECO:0008006" key="3">
    <source>
        <dbReference type="Google" id="ProtNLM"/>
    </source>
</evidence>
<dbReference type="InterPro" id="IPR012337">
    <property type="entry name" value="RNaseH-like_sf"/>
</dbReference>
<dbReference type="OrthoDB" id="2423954at2759"/>